<dbReference type="InterPro" id="IPR000477">
    <property type="entry name" value="RT_dom"/>
</dbReference>
<dbReference type="AlphaFoldDB" id="A0AAV5KWP4"/>
<protein>
    <recommendedName>
        <fullName evidence="1">Reverse transcriptase domain-containing protein</fullName>
    </recommendedName>
</protein>
<reference evidence="2 3" key="1">
    <citation type="journal article" date="2021" name="Commun. Biol.">
        <title>The genome of Shorea leprosula (Dipterocarpaceae) highlights the ecological relevance of drought in aseasonal tropical rainforests.</title>
        <authorList>
            <person name="Ng K.K.S."/>
            <person name="Kobayashi M.J."/>
            <person name="Fawcett J.A."/>
            <person name="Hatakeyama M."/>
            <person name="Paape T."/>
            <person name="Ng C.H."/>
            <person name="Ang C.C."/>
            <person name="Tnah L.H."/>
            <person name="Lee C.T."/>
            <person name="Nishiyama T."/>
            <person name="Sese J."/>
            <person name="O'Brien M.J."/>
            <person name="Copetti D."/>
            <person name="Mohd Noor M.I."/>
            <person name="Ong R.C."/>
            <person name="Putra M."/>
            <person name="Sireger I.Z."/>
            <person name="Indrioko S."/>
            <person name="Kosugi Y."/>
            <person name="Izuno A."/>
            <person name="Isagi Y."/>
            <person name="Lee S.L."/>
            <person name="Shimizu K.K."/>
        </authorList>
    </citation>
    <scope>NUCLEOTIDE SEQUENCE [LARGE SCALE GENOMIC DNA]</scope>
    <source>
        <strain evidence="2">214</strain>
    </source>
</reference>
<comment type="caution">
    <text evidence="2">The sequence shown here is derived from an EMBL/GenBank/DDBJ whole genome shotgun (WGS) entry which is preliminary data.</text>
</comment>
<dbReference type="Proteomes" id="UP001054252">
    <property type="component" value="Unassembled WGS sequence"/>
</dbReference>
<keyword evidence="3" id="KW-1185">Reference proteome</keyword>
<evidence type="ECO:0000313" key="3">
    <source>
        <dbReference type="Proteomes" id="UP001054252"/>
    </source>
</evidence>
<sequence length="192" mass="21856">MVVNVLLAHGMVKNLHKQHISSCCALKIDLMEAFDFVHWDFVFQILDALGFPPLFINWLVSCITTPKFFMVFNGNLVGYFPGKNGIKQAEGQFAYHPKCAKVKLTHLCFANDLIIFIDGKASSLATIVDTLKSFYSISGLKVPGSSFNHRKTNRKRSKAIGKLFDLLNWSDKYFMVLLLTKEYCHEVSVWRV</sequence>
<evidence type="ECO:0000259" key="1">
    <source>
        <dbReference type="Pfam" id="PF00078"/>
    </source>
</evidence>
<accession>A0AAV5KWP4</accession>
<dbReference type="PANTHER" id="PTHR33116:SF78">
    <property type="entry name" value="OS12G0587133 PROTEIN"/>
    <property type="match status" value="1"/>
</dbReference>
<gene>
    <name evidence="2" type="ORF">SLEP1_g37960</name>
</gene>
<dbReference type="EMBL" id="BPVZ01000081">
    <property type="protein sequence ID" value="GKV28978.1"/>
    <property type="molecule type" value="Genomic_DNA"/>
</dbReference>
<proteinExistence type="predicted"/>
<organism evidence="2 3">
    <name type="scientific">Rubroshorea leprosula</name>
    <dbReference type="NCBI Taxonomy" id="152421"/>
    <lineage>
        <taxon>Eukaryota</taxon>
        <taxon>Viridiplantae</taxon>
        <taxon>Streptophyta</taxon>
        <taxon>Embryophyta</taxon>
        <taxon>Tracheophyta</taxon>
        <taxon>Spermatophyta</taxon>
        <taxon>Magnoliopsida</taxon>
        <taxon>eudicotyledons</taxon>
        <taxon>Gunneridae</taxon>
        <taxon>Pentapetalae</taxon>
        <taxon>rosids</taxon>
        <taxon>malvids</taxon>
        <taxon>Malvales</taxon>
        <taxon>Dipterocarpaceae</taxon>
        <taxon>Rubroshorea</taxon>
    </lineage>
</organism>
<evidence type="ECO:0000313" key="2">
    <source>
        <dbReference type="EMBL" id="GKV28978.1"/>
    </source>
</evidence>
<dbReference type="PANTHER" id="PTHR33116">
    <property type="entry name" value="REVERSE TRANSCRIPTASE ZINC-BINDING DOMAIN-CONTAINING PROTEIN-RELATED-RELATED"/>
    <property type="match status" value="1"/>
</dbReference>
<feature type="domain" description="Reverse transcriptase" evidence="1">
    <location>
        <begin position="15"/>
        <end position="143"/>
    </location>
</feature>
<dbReference type="Pfam" id="PF00078">
    <property type="entry name" value="RVT_1"/>
    <property type="match status" value="1"/>
</dbReference>
<name>A0AAV5KWP4_9ROSI</name>